<sequence>MYSSRLIREKSKRKLNEILEESNSNISEKLNTIFNIINDNYENILNIEIDILESKGKQIYKDIKKLSKQINNAKKKEIHDLKKCLDQTIKDAERLKDKTNESDAKKRFQKKSKKISDHSQCVCYIAKEINDRMKGGVQNNLIEYATIMHDSIKLSDPSYKHASKGSEFLKGLFKLKFFEDELTEHEVNIISKAIELHNKSEKIYKGTEYSDEELLACIVHDADKISKIFKASFWKRKGKYLKVKEYERNITKIRKKLMLLDSEEIFIDYLEDISSRSF</sequence>
<evidence type="ECO:0000313" key="3">
    <source>
        <dbReference type="EMBL" id="NGZ75732.1"/>
    </source>
</evidence>
<proteinExistence type="predicted"/>
<dbReference type="SUPFAM" id="SSF109604">
    <property type="entry name" value="HD-domain/PDEase-like"/>
    <property type="match status" value="1"/>
</dbReference>
<dbReference type="Pfam" id="PF01966">
    <property type="entry name" value="HD"/>
    <property type="match status" value="1"/>
</dbReference>
<name>A0ABX0FCC8_9BACL</name>
<keyword evidence="1" id="KW-0175">Coiled coil</keyword>
<organism evidence="3 4">
    <name type="scientific">Saccharibacillus alkalitolerans</name>
    <dbReference type="NCBI Taxonomy" id="2705290"/>
    <lineage>
        <taxon>Bacteria</taxon>
        <taxon>Bacillati</taxon>
        <taxon>Bacillota</taxon>
        <taxon>Bacilli</taxon>
        <taxon>Bacillales</taxon>
        <taxon>Paenibacillaceae</taxon>
        <taxon>Saccharibacillus</taxon>
    </lineage>
</organism>
<reference evidence="3 4" key="1">
    <citation type="submission" date="2020-01" db="EMBL/GenBank/DDBJ databases">
        <title>Polyphasic characterisation and genomic insights into a novel alkali tolerant bacterium VR-M41.</title>
        <authorList>
            <person name="Vemuluri V.R."/>
        </authorList>
    </citation>
    <scope>NUCLEOTIDE SEQUENCE [LARGE SCALE GENOMIC DNA]</scope>
    <source>
        <strain evidence="3 4">VR-M41</strain>
    </source>
</reference>
<accession>A0ABX0FCC8</accession>
<feature type="coiled-coil region" evidence="1">
    <location>
        <begin position="56"/>
        <end position="102"/>
    </location>
</feature>
<dbReference type="Proteomes" id="UP000800303">
    <property type="component" value="Unassembled WGS sequence"/>
</dbReference>
<dbReference type="InterPro" id="IPR006674">
    <property type="entry name" value="HD_domain"/>
</dbReference>
<evidence type="ECO:0000256" key="1">
    <source>
        <dbReference type="SAM" id="Coils"/>
    </source>
</evidence>
<dbReference type="EMBL" id="JAAFGS010000003">
    <property type="protein sequence ID" value="NGZ75732.1"/>
    <property type="molecule type" value="Genomic_DNA"/>
</dbReference>
<dbReference type="RefSeq" id="WP_166274144.1">
    <property type="nucleotide sequence ID" value="NZ_JAAFGS010000003.1"/>
</dbReference>
<keyword evidence="4" id="KW-1185">Reference proteome</keyword>
<gene>
    <name evidence="3" type="ORF">GYN08_10395</name>
</gene>
<protein>
    <submittedName>
        <fullName evidence="3">HD domain-containing protein</fullName>
    </submittedName>
</protein>
<feature type="domain" description="HD" evidence="2">
    <location>
        <begin position="117"/>
        <end position="226"/>
    </location>
</feature>
<evidence type="ECO:0000259" key="2">
    <source>
        <dbReference type="Pfam" id="PF01966"/>
    </source>
</evidence>
<evidence type="ECO:0000313" key="4">
    <source>
        <dbReference type="Proteomes" id="UP000800303"/>
    </source>
</evidence>
<dbReference type="Gene3D" id="1.10.3210.10">
    <property type="entry name" value="Hypothetical protein af1432"/>
    <property type="match status" value="1"/>
</dbReference>
<comment type="caution">
    <text evidence="3">The sequence shown here is derived from an EMBL/GenBank/DDBJ whole genome shotgun (WGS) entry which is preliminary data.</text>
</comment>